<dbReference type="GO" id="GO:0006397">
    <property type="term" value="P:mRNA processing"/>
    <property type="evidence" value="ECO:0007669"/>
    <property type="project" value="UniProtKB-KW"/>
</dbReference>
<evidence type="ECO:0000256" key="1">
    <source>
        <dbReference type="ARBA" id="ARBA00022664"/>
    </source>
</evidence>
<feature type="compositionally biased region" description="Low complexity" evidence="5">
    <location>
        <begin position="335"/>
        <end position="347"/>
    </location>
</feature>
<dbReference type="SUPFAM" id="SSF54928">
    <property type="entry name" value="RNA-binding domain, RBD"/>
    <property type="match status" value="2"/>
</dbReference>
<feature type="region of interest" description="Disordered" evidence="5">
    <location>
        <begin position="239"/>
        <end position="369"/>
    </location>
</feature>
<feature type="domain" description="CCHC-type" evidence="7">
    <location>
        <begin position="205"/>
        <end position="219"/>
    </location>
</feature>
<proteinExistence type="predicted"/>
<dbReference type="Gene3D" id="3.30.70.330">
    <property type="match status" value="2"/>
</dbReference>
<dbReference type="InterPro" id="IPR012677">
    <property type="entry name" value="Nucleotide-bd_a/b_plait_sf"/>
</dbReference>
<reference evidence="8 9" key="1">
    <citation type="journal article" date="2020" name="IScience">
        <title>Genome Sequencing of the Endangered Kingdonia uniflora (Circaeasteraceae, Ranunculales) Reveals Potential Mechanisms of Evolutionary Specialization.</title>
        <authorList>
            <person name="Sun Y."/>
            <person name="Deng T."/>
            <person name="Zhang A."/>
            <person name="Moore M.J."/>
            <person name="Landis J.B."/>
            <person name="Lin N."/>
            <person name="Zhang H."/>
            <person name="Zhang X."/>
            <person name="Huang J."/>
            <person name="Zhang X."/>
            <person name="Sun H."/>
            <person name="Wang H."/>
        </authorList>
    </citation>
    <scope>NUCLEOTIDE SEQUENCE [LARGE SCALE GENOMIC DNA]</scope>
    <source>
        <strain evidence="8">TB1705</strain>
        <tissue evidence="8">Leaf</tissue>
    </source>
</reference>
<dbReference type="PROSITE" id="PS50102">
    <property type="entry name" value="RRM"/>
    <property type="match status" value="1"/>
</dbReference>
<feature type="compositionally biased region" description="Polar residues" evidence="5">
    <location>
        <begin position="309"/>
        <end position="325"/>
    </location>
</feature>
<keyword evidence="3" id="KW-0863">Zinc-finger</keyword>
<keyword evidence="3" id="KW-0479">Metal-binding</keyword>
<accession>A0A7J7NVN0</accession>
<dbReference type="Pfam" id="PF00098">
    <property type="entry name" value="zf-CCHC"/>
    <property type="match status" value="2"/>
</dbReference>
<keyword evidence="2" id="KW-0508">mRNA splicing</keyword>
<dbReference type="Proteomes" id="UP000541444">
    <property type="component" value="Unassembled WGS sequence"/>
</dbReference>
<evidence type="ECO:0008006" key="10">
    <source>
        <dbReference type="Google" id="ProtNLM"/>
    </source>
</evidence>
<name>A0A7J7NVN0_9MAGN</name>
<dbReference type="GO" id="GO:0008380">
    <property type="term" value="P:RNA splicing"/>
    <property type="evidence" value="ECO:0007669"/>
    <property type="project" value="UniProtKB-KW"/>
</dbReference>
<keyword evidence="1" id="KW-0507">mRNA processing</keyword>
<dbReference type="InterPro" id="IPR035979">
    <property type="entry name" value="RBD_domain_sf"/>
</dbReference>
<evidence type="ECO:0000259" key="6">
    <source>
        <dbReference type="PROSITE" id="PS50102"/>
    </source>
</evidence>
<feature type="compositionally biased region" description="Basic and acidic residues" evidence="5">
    <location>
        <begin position="255"/>
        <end position="268"/>
    </location>
</feature>
<protein>
    <recommendedName>
        <fullName evidence="10">Arginine/serine-rich splicing factor</fullName>
    </recommendedName>
</protein>
<dbReference type="InterPro" id="IPR050907">
    <property type="entry name" value="SRSF"/>
</dbReference>
<dbReference type="SUPFAM" id="SSF57756">
    <property type="entry name" value="Retrovirus zinc finger-like domains"/>
    <property type="match status" value="1"/>
</dbReference>
<dbReference type="Gene3D" id="4.10.60.10">
    <property type="entry name" value="Zinc finger, CCHC-type"/>
    <property type="match status" value="2"/>
</dbReference>
<evidence type="ECO:0000259" key="7">
    <source>
        <dbReference type="PROSITE" id="PS50158"/>
    </source>
</evidence>
<evidence type="ECO:0000256" key="2">
    <source>
        <dbReference type="ARBA" id="ARBA00023187"/>
    </source>
</evidence>
<feature type="domain" description="RRM" evidence="6">
    <location>
        <begin position="98"/>
        <end position="170"/>
    </location>
</feature>
<dbReference type="OrthoDB" id="1099063at2759"/>
<evidence type="ECO:0000256" key="4">
    <source>
        <dbReference type="PROSITE-ProRule" id="PRU00176"/>
    </source>
</evidence>
<evidence type="ECO:0000313" key="9">
    <source>
        <dbReference type="Proteomes" id="UP000541444"/>
    </source>
</evidence>
<gene>
    <name evidence="8" type="ORF">GIB67_014632</name>
</gene>
<sequence length="369" mass="41265">MPRYDDRGGNSNTRLYVGRLSSRTRSRDLEDLFSKYGRLTTLTPDYLSITWGVVVRDSFICLRSLHPRAVFFNFNDLVEECIGDFGASLCSVIACLCGNVRESIVPFDTENRDDGLIVYDNRFRRVRDVDLKNDFAFVDFSDPRDADDARHNLDGRDFSGSRLIVEFAKGGPRGSGGPREFRGSRDSRDSRDFSSRGAPPPGSGRCFNCGLEGHWARDCTAGDWRNKCYRCGERGHIERSCQNSPKSLNRSRSPSRRERSIEGEDRRSRSPRYSRSPKLNSRSPPPSSKGRKRSPTPEGGSPPPKQATRRNGSDYSGSPTANGKSPISPHETNGRSPSRSRSRSLSPKADKRSPINTDDENEVSPRGSE</sequence>
<dbReference type="SMART" id="SM00343">
    <property type="entry name" value="ZnF_C2HC"/>
    <property type="match status" value="2"/>
</dbReference>
<keyword evidence="4" id="KW-0694">RNA-binding</keyword>
<evidence type="ECO:0000256" key="5">
    <source>
        <dbReference type="SAM" id="MobiDB-lite"/>
    </source>
</evidence>
<dbReference type="GO" id="GO:0003723">
    <property type="term" value="F:RNA binding"/>
    <property type="evidence" value="ECO:0007669"/>
    <property type="project" value="UniProtKB-UniRule"/>
</dbReference>
<feature type="compositionally biased region" description="Basic and acidic residues" evidence="5">
    <location>
        <begin position="179"/>
        <end position="194"/>
    </location>
</feature>
<feature type="region of interest" description="Disordered" evidence="5">
    <location>
        <begin position="167"/>
        <end position="207"/>
    </location>
</feature>
<comment type="caution">
    <text evidence="8">The sequence shown here is derived from an EMBL/GenBank/DDBJ whole genome shotgun (WGS) entry which is preliminary data.</text>
</comment>
<dbReference type="InterPro" id="IPR000504">
    <property type="entry name" value="RRM_dom"/>
</dbReference>
<dbReference type="InterPro" id="IPR001878">
    <property type="entry name" value="Znf_CCHC"/>
</dbReference>
<dbReference type="AlphaFoldDB" id="A0A7J7NVN0"/>
<organism evidence="8 9">
    <name type="scientific">Kingdonia uniflora</name>
    <dbReference type="NCBI Taxonomy" id="39325"/>
    <lineage>
        <taxon>Eukaryota</taxon>
        <taxon>Viridiplantae</taxon>
        <taxon>Streptophyta</taxon>
        <taxon>Embryophyta</taxon>
        <taxon>Tracheophyta</taxon>
        <taxon>Spermatophyta</taxon>
        <taxon>Magnoliopsida</taxon>
        <taxon>Ranunculales</taxon>
        <taxon>Circaeasteraceae</taxon>
        <taxon>Kingdonia</taxon>
    </lineage>
</organism>
<dbReference type="PROSITE" id="PS50158">
    <property type="entry name" value="ZF_CCHC"/>
    <property type="match status" value="2"/>
</dbReference>
<dbReference type="SMART" id="SM00360">
    <property type="entry name" value="RRM"/>
    <property type="match status" value="1"/>
</dbReference>
<dbReference type="PANTHER" id="PTHR23147">
    <property type="entry name" value="SERINE/ARGININE RICH SPLICING FACTOR"/>
    <property type="match status" value="1"/>
</dbReference>
<dbReference type="FunFam" id="4.10.60.10:FF:000003">
    <property type="entry name" value="serine/arginine-rich splicing factor RS2Z32-like isoform X1"/>
    <property type="match status" value="1"/>
</dbReference>
<evidence type="ECO:0000256" key="3">
    <source>
        <dbReference type="PROSITE-ProRule" id="PRU00047"/>
    </source>
</evidence>
<evidence type="ECO:0000313" key="8">
    <source>
        <dbReference type="EMBL" id="KAF6171052.1"/>
    </source>
</evidence>
<dbReference type="GO" id="GO:0008270">
    <property type="term" value="F:zinc ion binding"/>
    <property type="evidence" value="ECO:0007669"/>
    <property type="project" value="UniProtKB-KW"/>
</dbReference>
<feature type="domain" description="CCHC-type" evidence="7">
    <location>
        <begin position="227"/>
        <end position="243"/>
    </location>
</feature>
<dbReference type="InterPro" id="IPR036875">
    <property type="entry name" value="Znf_CCHC_sf"/>
</dbReference>
<keyword evidence="3" id="KW-0862">Zinc</keyword>
<dbReference type="EMBL" id="JACGCM010000544">
    <property type="protein sequence ID" value="KAF6171052.1"/>
    <property type="molecule type" value="Genomic_DNA"/>
</dbReference>
<dbReference type="Pfam" id="PF00076">
    <property type="entry name" value="RRM_1"/>
    <property type="match status" value="1"/>
</dbReference>
<keyword evidence="9" id="KW-1185">Reference proteome</keyword>